<feature type="compositionally biased region" description="Pro residues" evidence="5">
    <location>
        <begin position="291"/>
        <end position="301"/>
    </location>
</feature>
<dbReference type="Pfam" id="PF04542">
    <property type="entry name" value="Sigma70_r2"/>
    <property type="match status" value="1"/>
</dbReference>
<evidence type="ECO:0000256" key="4">
    <source>
        <dbReference type="ARBA" id="ARBA00023163"/>
    </source>
</evidence>
<evidence type="ECO:0000259" key="6">
    <source>
        <dbReference type="Pfam" id="PF04539"/>
    </source>
</evidence>
<dbReference type="PANTHER" id="PTHR30385:SF4">
    <property type="entry name" value="RNA POLYMERASE SIGMA-E FACTOR"/>
    <property type="match status" value="1"/>
</dbReference>
<feature type="domain" description="RNA polymerase sigma-70 region 4" evidence="8">
    <location>
        <begin position="223"/>
        <end position="270"/>
    </location>
</feature>
<feature type="domain" description="RNA polymerase sigma-70 region 2" evidence="7">
    <location>
        <begin position="57"/>
        <end position="125"/>
    </location>
</feature>
<proteinExistence type="predicted"/>
<name>A0ABR9HG87_9ACTN</name>
<dbReference type="Pfam" id="PF04545">
    <property type="entry name" value="Sigma70_r4"/>
    <property type="match status" value="1"/>
</dbReference>
<dbReference type="Pfam" id="PF04539">
    <property type="entry name" value="Sigma70_r3"/>
    <property type="match status" value="1"/>
</dbReference>
<evidence type="ECO:0000256" key="2">
    <source>
        <dbReference type="ARBA" id="ARBA00023082"/>
    </source>
</evidence>
<evidence type="ECO:0000259" key="7">
    <source>
        <dbReference type="Pfam" id="PF04542"/>
    </source>
</evidence>
<evidence type="ECO:0000313" key="10">
    <source>
        <dbReference type="Proteomes" id="UP000598217"/>
    </source>
</evidence>
<feature type="region of interest" description="Disordered" evidence="5">
    <location>
        <begin position="1"/>
        <end position="32"/>
    </location>
</feature>
<gene>
    <name evidence="9" type="ORF">H4W79_002263</name>
</gene>
<evidence type="ECO:0000256" key="1">
    <source>
        <dbReference type="ARBA" id="ARBA00023015"/>
    </source>
</evidence>
<comment type="caution">
    <text evidence="9">The sequence shown here is derived from an EMBL/GenBank/DDBJ whole genome shotgun (WGS) entry which is preliminary data.</text>
</comment>
<keyword evidence="4" id="KW-0804">Transcription</keyword>
<feature type="compositionally biased region" description="Low complexity" evidence="5">
    <location>
        <begin position="12"/>
        <end position="32"/>
    </location>
</feature>
<keyword evidence="3" id="KW-0238">DNA-binding</keyword>
<feature type="domain" description="RNA polymerase sigma-70 region 3" evidence="6">
    <location>
        <begin position="138"/>
        <end position="188"/>
    </location>
</feature>
<dbReference type="SUPFAM" id="SSF88659">
    <property type="entry name" value="Sigma3 and sigma4 domains of RNA polymerase sigma factors"/>
    <property type="match status" value="2"/>
</dbReference>
<organism evidence="9 10">
    <name type="scientific">Nocardiopsis terrae</name>
    <dbReference type="NCBI Taxonomy" id="372655"/>
    <lineage>
        <taxon>Bacteria</taxon>
        <taxon>Bacillati</taxon>
        <taxon>Actinomycetota</taxon>
        <taxon>Actinomycetes</taxon>
        <taxon>Streptosporangiales</taxon>
        <taxon>Nocardiopsidaceae</taxon>
        <taxon>Nocardiopsis</taxon>
    </lineage>
</organism>
<dbReference type="InterPro" id="IPR014284">
    <property type="entry name" value="RNA_pol_sigma-70_dom"/>
</dbReference>
<dbReference type="CDD" id="cd06171">
    <property type="entry name" value="Sigma70_r4"/>
    <property type="match status" value="1"/>
</dbReference>
<dbReference type="EMBL" id="JADBDY010000001">
    <property type="protein sequence ID" value="MBE1458049.1"/>
    <property type="molecule type" value="Genomic_DNA"/>
</dbReference>
<evidence type="ECO:0000259" key="8">
    <source>
        <dbReference type="Pfam" id="PF04545"/>
    </source>
</evidence>
<dbReference type="Gene3D" id="1.20.120.1810">
    <property type="match status" value="1"/>
</dbReference>
<dbReference type="InterPro" id="IPR007624">
    <property type="entry name" value="RNA_pol_sigma70_r3"/>
</dbReference>
<dbReference type="PANTHER" id="PTHR30385">
    <property type="entry name" value="SIGMA FACTOR F FLAGELLAR"/>
    <property type="match status" value="1"/>
</dbReference>
<dbReference type="SUPFAM" id="SSF88946">
    <property type="entry name" value="Sigma2 domain of RNA polymerase sigma factors"/>
    <property type="match status" value="1"/>
</dbReference>
<dbReference type="InterPro" id="IPR007627">
    <property type="entry name" value="RNA_pol_sigma70_r2"/>
</dbReference>
<sequence>MHAPMTTAAATGPEQAPVAPAPGGEPGQEASAEELLSALQGLNWDDPLAVRLRERIMSHYQPLLNRIARRYGGRGEDSEDLRQTAYLGLAKAIRGYEPDRGKAFISYLLPTVTGEIKRHFRDHTWAVHTPRTPQSRRPQMRQVRRELEQRLARTPSHAEIAREMGISVKEVEEVLLVSEAYDTLSLDAPEPRGEGSSSPWERFLGAEDPNLDLVVERETARSVLRSLPARERLILKRRFFDEWKQERIAEELGCSQMHVSRLLAASLEQLHRELTDDEPPGSPHGAARRPTPVPRPRTSPT</sequence>
<accession>A0ABR9HG87</accession>
<keyword evidence="10" id="KW-1185">Reference proteome</keyword>
<dbReference type="NCBIfam" id="TIGR02937">
    <property type="entry name" value="sigma70-ECF"/>
    <property type="match status" value="1"/>
</dbReference>
<evidence type="ECO:0000313" key="9">
    <source>
        <dbReference type="EMBL" id="MBE1458049.1"/>
    </source>
</evidence>
<dbReference type="InterPro" id="IPR013324">
    <property type="entry name" value="RNA_pol_sigma_r3/r4-like"/>
</dbReference>
<keyword evidence="1" id="KW-0805">Transcription regulation</keyword>
<dbReference type="Gene3D" id="1.20.140.160">
    <property type="match status" value="1"/>
</dbReference>
<protein>
    <submittedName>
        <fullName evidence="9">RNA polymerase sigma-B factor</fullName>
    </submittedName>
</protein>
<feature type="region of interest" description="Disordered" evidence="5">
    <location>
        <begin position="270"/>
        <end position="301"/>
    </location>
</feature>
<dbReference type="Proteomes" id="UP000598217">
    <property type="component" value="Unassembled WGS sequence"/>
</dbReference>
<reference evidence="9 10" key="1">
    <citation type="submission" date="2020-10" db="EMBL/GenBank/DDBJ databases">
        <title>Sequencing the genomes of 1000 actinobacteria strains.</title>
        <authorList>
            <person name="Klenk H.-P."/>
        </authorList>
    </citation>
    <scope>NUCLEOTIDE SEQUENCE [LARGE SCALE GENOMIC DNA]</scope>
    <source>
        <strain evidence="9 10">DSM 45157</strain>
    </source>
</reference>
<dbReference type="InterPro" id="IPR007630">
    <property type="entry name" value="RNA_pol_sigma70_r4"/>
</dbReference>
<dbReference type="InterPro" id="IPR013325">
    <property type="entry name" value="RNA_pol_sigma_r2"/>
</dbReference>
<evidence type="ECO:0000256" key="3">
    <source>
        <dbReference type="ARBA" id="ARBA00023125"/>
    </source>
</evidence>
<evidence type="ECO:0000256" key="5">
    <source>
        <dbReference type="SAM" id="MobiDB-lite"/>
    </source>
</evidence>
<keyword evidence="2" id="KW-0731">Sigma factor</keyword>